<evidence type="ECO:0000256" key="1">
    <source>
        <dbReference type="ARBA" id="ARBA00023157"/>
    </source>
</evidence>
<reference evidence="4" key="1">
    <citation type="submission" date="2014-01" db="EMBL/GenBank/DDBJ databases">
        <authorList>
            <person name="Aslett M."/>
        </authorList>
    </citation>
    <scope>NUCLEOTIDE SEQUENCE</scope>
</reference>
<dbReference type="Gene3D" id="2.40.10.10">
    <property type="entry name" value="Trypsin-like serine proteases"/>
    <property type="match status" value="1"/>
</dbReference>
<dbReference type="GO" id="GO:0004252">
    <property type="term" value="F:serine-type endopeptidase activity"/>
    <property type="evidence" value="ECO:0007669"/>
    <property type="project" value="InterPro"/>
</dbReference>
<dbReference type="PANTHER" id="PTHR24252:SF18">
    <property type="entry name" value="OVOCHYMASE 1"/>
    <property type="match status" value="1"/>
</dbReference>
<sequence length="190" mass="20490">MALLRAIVVFPTLLLFNVSSAADIPCGTAVFGKGAHNGKNRMVGANVATPHAYPWHVFIQTPKGTFSGSAVRFSSGNVIDAVLTSAQVVTVNDKLISPTNVTVYLGLHDRAKKAKARAKVHSIKRFSLSDSPRVQMTASDAAVLYLKLPVPLSEYIRPICLPDEEQIEPNDSCVITGLNHISSKPMRLII</sequence>
<dbReference type="AlphaFoldDB" id="A0A077YZG2"/>
<protein>
    <submittedName>
        <fullName evidence="4">Trypsin domain containing protein</fullName>
    </submittedName>
</protein>
<evidence type="ECO:0000256" key="2">
    <source>
        <dbReference type="SAM" id="SignalP"/>
    </source>
</evidence>
<feature type="signal peptide" evidence="2">
    <location>
        <begin position="1"/>
        <end position="21"/>
    </location>
</feature>
<dbReference type="STRING" id="36087.A0A077YZG2"/>
<proteinExistence type="predicted"/>
<dbReference type="PROSITE" id="PS50240">
    <property type="entry name" value="TRYPSIN_DOM"/>
    <property type="match status" value="1"/>
</dbReference>
<dbReference type="Pfam" id="PF00089">
    <property type="entry name" value="Trypsin"/>
    <property type="match status" value="1"/>
</dbReference>
<keyword evidence="2" id="KW-0732">Signal</keyword>
<dbReference type="SUPFAM" id="SSF50494">
    <property type="entry name" value="Trypsin-like serine proteases"/>
    <property type="match status" value="1"/>
</dbReference>
<organism evidence="4 5">
    <name type="scientific">Trichuris trichiura</name>
    <name type="common">Whipworm</name>
    <name type="synonym">Trichocephalus trichiurus</name>
    <dbReference type="NCBI Taxonomy" id="36087"/>
    <lineage>
        <taxon>Eukaryota</taxon>
        <taxon>Metazoa</taxon>
        <taxon>Ecdysozoa</taxon>
        <taxon>Nematoda</taxon>
        <taxon>Enoplea</taxon>
        <taxon>Dorylaimia</taxon>
        <taxon>Trichinellida</taxon>
        <taxon>Trichuridae</taxon>
        <taxon>Trichuris</taxon>
    </lineage>
</organism>
<dbReference type="InterPro" id="IPR001254">
    <property type="entry name" value="Trypsin_dom"/>
</dbReference>
<evidence type="ECO:0000313" key="4">
    <source>
        <dbReference type="EMBL" id="CDW52863.1"/>
    </source>
</evidence>
<name>A0A077YZG2_TRITR</name>
<dbReference type="Proteomes" id="UP000030665">
    <property type="component" value="Unassembled WGS sequence"/>
</dbReference>
<dbReference type="InterPro" id="IPR043504">
    <property type="entry name" value="Peptidase_S1_PA_chymotrypsin"/>
</dbReference>
<dbReference type="GO" id="GO:0006508">
    <property type="term" value="P:proteolysis"/>
    <property type="evidence" value="ECO:0007669"/>
    <property type="project" value="InterPro"/>
</dbReference>
<evidence type="ECO:0000259" key="3">
    <source>
        <dbReference type="PROSITE" id="PS50240"/>
    </source>
</evidence>
<keyword evidence="5" id="KW-1185">Reference proteome</keyword>
<dbReference type="PANTHER" id="PTHR24252">
    <property type="entry name" value="ACROSIN-RELATED"/>
    <property type="match status" value="1"/>
</dbReference>
<feature type="domain" description="Peptidase S1" evidence="3">
    <location>
        <begin position="42"/>
        <end position="190"/>
    </location>
</feature>
<reference evidence="4" key="2">
    <citation type="submission" date="2014-03" db="EMBL/GenBank/DDBJ databases">
        <title>The whipworm genome and dual-species transcriptomics of an intimate host-pathogen interaction.</title>
        <authorList>
            <person name="Foth B.J."/>
            <person name="Tsai I.J."/>
            <person name="Reid A.J."/>
            <person name="Bancroft A.J."/>
            <person name="Nichol S."/>
            <person name="Tracey A."/>
            <person name="Holroyd N."/>
            <person name="Cotton J.A."/>
            <person name="Stanley E.J."/>
            <person name="Zarowiecki M."/>
            <person name="Liu J.Z."/>
            <person name="Huckvale T."/>
            <person name="Cooper P.J."/>
            <person name="Grencis R.K."/>
            <person name="Berriman M."/>
        </authorList>
    </citation>
    <scope>NUCLEOTIDE SEQUENCE [LARGE SCALE GENOMIC DNA]</scope>
</reference>
<keyword evidence="1" id="KW-1015">Disulfide bond</keyword>
<accession>A0A077YZG2</accession>
<feature type="chain" id="PRO_5001728492" evidence="2">
    <location>
        <begin position="22"/>
        <end position="190"/>
    </location>
</feature>
<dbReference type="OrthoDB" id="6147874at2759"/>
<gene>
    <name evidence="4" type="ORF">TTRE_0000112501</name>
</gene>
<evidence type="ECO:0000313" key="5">
    <source>
        <dbReference type="Proteomes" id="UP000030665"/>
    </source>
</evidence>
<dbReference type="InterPro" id="IPR009003">
    <property type="entry name" value="Peptidase_S1_PA"/>
</dbReference>
<dbReference type="EMBL" id="HG805833">
    <property type="protein sequence ID" value="CDW52863.1"/>
    <property type="molecule type" value="Genomic_DNA"/>
</dbReference>